<dbReference type="PANTHER" id="PTHR12788:SF10">
    <property type="entry name" value="PROTEIN-TYROSINE SULFOTRANSFERASE"/>
    <property type="match status" value="1"/>
</dbReference>
<evidence type="ECO:0000256" key="2">
    <source>
        <dbReference type="PROSITE-ProRule" id="PRU00339"/>
    </source>
</evidence>
<dbReference type="RefSeq" id="WP_167683828.1">
    <property type="nucleotide sequence ID" value="NZ_QHLQ01000008.1"/>
</dbReference>
<dbReference type="EMBL" id="QHLQ01000008">
    <property type="protein sequence ID" value="NIZ61258.1"/>
    <property type="molecule type" value="Genomic_DNA"/>
</dbReference>
<dbReference type="Gene3D" id="3.40.50.300">
    <property type="entry name" value="P-loop containing nucleotide triphosphate hydrolases"/>
    <property type="match status" value="1"/>
</dbReference>
<keyword evidence="1" id="KW-0808">Transferase</keyword>
<evidence type="ECO:0000256" key="1">
    <source>
        <dbReference type="ARBA" id="ARBA00022679"/>
    </source>
</evidence>
<dbReference type="Pfam" id="PF13429">
    <property type="entry name" value="TPR_15"/>
    <property type="match status" value="1"/>
</dbReference>
<reference evidence="3 4" key="1">
    <citation type="submission" date="2018-05" db="EMBL/GenBank/DDBJ databases">
        <authorList>
            <person name="Zhang Y.-J."/>
        </authorList>
    </citation>
    <scope>NUCLEOTIDE SEQUENCE [LARGE SCALE GENOMIC DNA]</scope>
    <source>
        <strain evidence="3 4">CY04</strain>
    </source>
</reference>
<dbReference type="InterPro" id="IPR027417">
    <property type="entry name" value="P-loop_NTPase"/>
</dbReference>
<evidence type="ECO:0000313" key="4">
    <source>
        <dbReference type="Proteomes" id="UP001429564"/>
    </source>
</evidence>
<evidence type="ECO:0000313" key="3">
    <source>
        <dbReference type="EMBL" id="NIZ61258.1"/>
    </source>
</evidence>
<dbReference type="SUPFAM" id="SSF48452">
    <property type="entry name" value="TPR-like"/>
    <property type="match status" value="1"/>
</dbReference>
<sequence length="580" mass="64833">MTLFTDLQSTLNLAQQGRYKAALKSARAGMRRHKKHPAFPNIAAVCLCSMDKKREAVPLYQKALSLDPNFHDARRNLGMALVSLHQNENAIKVLSKAIRNNPRDGQAWRHIALARRNLGDDRNALAAAEKALEIEPENEDTLKLHADALEKIGHISAALEACRSALKIAPSNINLLELTASLLSYQCITDEALSLRQKAATLAPQDIETLAPLATQLLTMGQQAEARSLCLGLLKLSPVSYSTMEELSLFQTKEQNVELRNTALKALDNSSLQASNRAYLYFTLAHIDRQAGDVSSAENYYVRANREVAKKTPYDAARETNVHKNIISRYSGPDLVGNQDPPDPRPIYVVGLPRSGTTLTETTLGAHPNVAPLGERRLSKILLSTFQDDLPFGADEQKKLAELQQENLPPLPSDTFAYVDKMPENHRYIGPLKSAFGNARFINLRRDPRDVALSQWHSHFTSGSITYSYDLKAIAHKFNLYAEIMAHWHKVMPGEILDMPYEDLVSDIDTSTKKIAEHCGLDWTPSMAQPHKHAGQVRTMSLHQVRQPVHKKSVNKWIQHEEMLAPFVAELDPGLWPEIR</sequence>
<dbReference type="SUPFAM" id="SSF48439">
    <property type="entry name" value="Protein prenylyltransferase"/>
    <property type="match status" value="1"/>
</dbReference>
<feature type="repeat" description="TPR" evidence="2">
    <location>
        <begin position="71"/>
        <end position="104"/>
    </location>
</feature>
<dbReference type="SUPFAM" id="SSF52540">
    <property type="entry name" value="P-loop containing nucleoside triphosphate hydrolases"/>
    <property type="match status" value="1"/>
</dbReference>
<dbReference type="Gene3D" id="1.25.40.10">
    <property type="entry name" value="Tetratricopeptide repeat domain"/>
    <property type="match status" value="2"/>
</dbReference>
<protein>
    <submittedName>
        <fullName evidence="3">Sulfotransferase family protein</fullName>
    </submittedName>
</protein>
<gene>
    <name evidence="3" type="ORF">DL239_09765</name>
</gene>
<dbReference type="PANTHER" id="PTHR12788">
    <property type="entry name" value="PROTEIN-TYROSINE SULFOTRANSFERASE 2"/>
    <property type="match status" value="1"/>
</dbReference>
<name>A0ABX0W8L4_9RHOB</name>
<proteinExistence type="predicted"/>
<dbReference type="InterPro" id="IPR011990">
    <property type="entry name" value="TPR-like_helical_dom_sf"/>
</dbReference>
<dbReference type="Proteomes" id="UP001429564">
    <property type="component" value="Unassembled WGS sequence"/>
</dbReference>
<dbReference type="PROSITE" id="PS50005">
    <property type="entry name" value="TPR"/>
    <property type="match status" value="2"/>
</dbReference>
<dbReference type="InterPro" id="IPR026634">
    <property type="entry name" value="TPST-like"/>
</dbReference>
<keyword evidence="4" id="KW-1185">Reference proteome</keyword>
<dbReference type="InterPro" id="IPR019734">
    <property type="entry name" value="TPR_rpt"/>
</dbReference>
<dbReference type="SMART" id="SM00028">
    <property type="entry name" value="TPR"/>
    <property type="match status" value="4"/>
</dbReference>
<organism evidence="3 4">
    <name type="scientific">Parasedimentitalea denitrificans</name>
    <dbReference type="NCBI Taxonomy" id="2211118"/>
    <lineage>
        <taxon>Bacteria</taxon>
        <taxon>Pseudomonadati</taxon>
        <taxon>Pseudomonadota</taxon>
        <taxon>Alphaproteobacteria</taxon>
        <taxon>Rhodobacterales</taxon>
        <taxon>Paracoccaceae</taxon>
        <taxon>Parasedimentitalea</taxon>
    </lineage>
</organism>
<keyword evidence="2" id="KW-0802">TPR repeat</keyword>
<comment type="caution">
    <text evidence="3">The sequence shown here is derived from an EMBL/GenBank/DDBJ whole genome shotgun (WGS) entry which is preliminary data.</text>
</comment>
<feature type="repeat" description="TPR" evidence="2">
    <location>
        <begin position="105"/>
        <end position="138"/>
    </location>
</feature>
<accession>A0ABX0W8L4</accession>
<dbReference type="Pfam" id="PF13469">
    <property type="entry name" value="Sulfotransfer_3"/>
    <property type="match status" value="1"/>
</dbReference>